<accession>A0AAD8EH82</accession>
<organism evidence="1 2">
    <name type="scientific">Diploptera punctata</name>
    <name type="common">Pacific beetle cockroach</name>
    <dbReference type="NCBI Taxonomy" id="6984"/>
    <lineage>
        <taxon>Eukaryota</taxon>
        <taxon>Metazoa</taxon>
        <taxon>Ecdysozoa</taxon>
        <taxon>Arthropoda</taxon>
        <taxon>Hexapoda</taxon>
        <taxon>Insecta</taxon>
        <taxon>Pterygota</taxon>
        <taxon>Neoptera</taxon>
        <taxon>Polyneoptera</taxon>
        <taxon>Dictyoptera</taxon>
        <taxon>Blattodea</taxon>
        <taxon>Blaberoidea</taxon>
        <taxon>Blaberidae</taxon>
        <taxon>Diplopterinae</taxon>
        <taxon>Diploptera</taxon>
    </lineage>
</organism>
<keyword evidence="2" id="KW-1185">Reference proteome</keyword>
<reference evidence="1" key="1">
    <citation type="journal article" date="2023" name="IScience">
        <title>Live-bearing cockroach genome reveals convergent evolutionary mechanisms linked to viviparity in insects and beyond.</title>
        <authorList>
            <person name="Fouks B."/>
            <person name="Harrison M.C."/>
            <person name="Mikhailova A.A."/>
            <person name="Marchal E."/>
            <person name="English S."/>
            <person name="Carruthers M."/>
            <person name="Jennings E.C."/>
            <person name="Chiamaka E.L."/>
            <person name="Frigard R.A."/>
            <person name="Pippel M."/>
            <person name="Attardo G.M."/>
            <person name="Benoit J.B."/>
            <person name="Bornberg-Bauer E."/>
            <person name="Tobe S.S."/>
        </authorList>
    </citation>
    <scope>NUCLEOTIDE SEQUENCE</scope>
    <source>
        <strain evidence="1">Stay&amp;Tobe</strain>
    </source>
</reference>
<evidence type="ECO:0000313" key="2">
    <source>
        <dbReference type="Proteomes" id="UP001233999"/>
    </source>
</evidence>
<dbReference type="Proteomes" id="UP001233999">
    <property type="component" value="Unassembled WGS sequence"/>
</dbReference>
<dbReference type="AlphaFoldDB" id="A0AAD8EH82"/>
<name>A0AAD8EH82_DIPPU</name>
<gene>
    <name evidence="1" type="ORF">L9F63_017299</name>
</gene>
<protein>
    <submittedName>
        <fullName evidence="1">Uncharacterized protein</fullName>
    </submittedName>
</protein>
<dbReference type="EMBL" id="JASPKZ010004937">
    <property type="protein sequence ID" value="KAJ9589482.1"/>
    <property type="molecule type" value="Genomic_DNA"/>
</dbReference>
<sequence length="277" mass="32921">MYTDCIILSCMKALQSFHTKLIVDAYNLQACFKQIWAVWTLGVHDVLVVEGEINDTNILHKINGLPNSKRVVMILHISEHKQLRQQYMFVEYIDTFFMSQLQSHSQHDLLECEVIFQGFPTKLNALADKQWLENTLSADMIVQLQIYRMLEIGHKLDDLDPCYLPRTFIRKQYVNEEIFMEENVIFAVSGISEDHLLQLIPNDENVKRYDSRKLVEDETCRYYLIKREHEFSALSAAKDNVHWIHKHEKRFLLVENKWRHVTYSKTLRYGRCNIHRC</sequence>
<evidence type="ECO:0000313" key="1">
    <source>
        <dbReference type="EMBL" id="KAJ9589482.1"/>
    </source>
</evidence>
<reference evidence="1" key="2">
    <citation type="submission" date="2023-05" db="EMBL/GenBank/DDBJ databases">
        <authorList>
            <person name="Fouks B."/>
        </authorList>
    </citation>
    <scope>NUCLEOTIDE SEQUENCE</scope>
    <source>
        <strain evidence="1">Stay&amp;Tobe</strain>
        <tissue evidence="1">Testes</tissue>
    </source>
</reference>
<comment type="caution">
    <text evidence="1">The sequence shown here is derived from an EMBL/GenBank/DDBJ whole genome shotgun (WGS) entry which is preliminary data.</text>
</comment>
<proteinExistence type="predicted"/>